<protein>
    <submittedName>
        <fullName evidence="6">Fatty-acyl-CoA synthase</fullName>
    </submittedName>
</protein>
<dbReference type="PANTHER" id="PTHR43201">
    <property type="entry name" value="ACYL-COA SYNTHETASE"/>
    <property type="match status" value="1"/>
</dbReference>
<keyword evidence="3" id="KW-0472">Membrane</keyword>
<dbReference type="Gene3D" id="3.40.50.12780">
    <property type="entry name" value="N-terminal domain of ligase-like"/>
    <property type="match status" value="1"/>
</dbReference>
<keyword evidence="7" id="KW-1185">Reference proteome</keyword>
<evidence type="ECO:0000259" key="5">
    <source>
        <dbReference type="Pfam" id="PF13193"/>
    </source>
</evidence>
<dbReference type="SUPFAM" id="SSF56801">
    <property type="entry name" value="Acetyl-CoA synthetase-like"/>
    <property type="match status" value="1"/>
</dbReference>
<comment type="similarity">
    <text evidence="1">Belongs to the ATP-dependent AMP-binding enzyme family.</text>
</comment>
<sequence length="533" mass="56516">MNFDTLLNAHLARRPDRIAFYDGTSAVSYRELDAEAGRLALRLHDRGARAGDRLALWLPNCAAWIVVFLACARLGVTVIALNTRFRGHEVGDILQRGKCRWLAMWPDFKGIAFQGILESVDAQCLRRLEGILVCGGTAAAGGTLAGVPAFTFEGAPRPAGQPPKAAADDQADALVYTTSGTTAVSKLVVHSQGGLIRHGCDVAAAFGIQDSSAVLLGAPLCGAFGFSTAVAALSAGAALVSAPVFDPVETAAQIHDCKVTHTFANNELIDRLLAAAAGAVPAFPSMRVAGFASFAPSLDTLPERAQAAQLTLVGLYGSSELQALVAGQDPASPLAIRRKAGGRLVSPEGRVRARDPETGSILAHGEIGEIEIRAPSLMKMYLDDPQATARAVDPEGYFRTGDLGATLSDRAFEFSARQGDYMRLSGFLVNPVEIEQFIEALDGVLACQVVGADDGRGSQAPVAFVRRQPGRDIAQEAVIDHCQRHMAKFKVPRKVLFVDQFPVVESANSNKIQRSKLQEMAKAALVPGPERLS</sequence>
<dbReference type="PANTHER" id="PTHR43201:SF5">
    <property type="entry name" value="MEDIUM-CHAIN ACYL-COA LIGASE ACSF2, MITOCHONDRIAL"/>
    <property type="match status" value="1"/>
</dbReference>
<feature type="domain" description="AMP-dependent synthetase/ligase" evidence="4">
    <location>
        <begin position="9"/>
        <end position="382"/>
    </location>
</feature>
<accession>A0A1M5V401</accession>
<keyword evidence="2" id="KW-0436">Ligase</keyword>
<dbReference type="OrthoDB" id="8185589at2"/>
<dbReference type="InterPro" id="IPR025110">
    <property type="entry name" value="AMP-bd_C"/>
</dbReference>
<reference evidence="6 7" key="1">
    <citation type="submission" date="2016-11" db="EMBL/GenBank/DDBJ databases">
        <authorList>
            <person name="Jaros S."/>
            <person name="Januszkiewicz K."/>
            <person name="Wedrychowicz H."/>
        </authorList>
    </citation>
    <scope>NUCLEOTIDE SEQUENCE [LARGE SCALE GENOMIC DNA]</scope>
    <source>
        <strain evidence="6 7">CGMCC 1.10190</strain>
    </source>
</reference>
<dbReference type="GO" id="GO:0031956">
    <property type="term" value="F:medium-chain fatty acid-CoA ligase activity"/>
    <property type="evidence" value="ECO:0007669"/>
    <property type="project" value="TreeGrafter"/>
</dbReference>
<dbReference type="Proteomes" id="UP000184226">
    <property type="component" value="Unassembled WGS sequence"/>
</dbReference>
<dbReference type="CDD" id="cd04433">
    <property type="entry name" value="AFD_class_I"/>
    <property type="match status" value="1"/>
</dbReference>
<dbReference type="Gene3D" id="3.30.300.30">
    <property type="match status" value="1"/>
</dbReference>
<organism evidence="6 7">
    <name type="scientific">Pollutimonas bauzanensis</name>
    <dbReference type="NCBI Taxonomy" id="658167"/>
    <lineage>
        <taxon>Bacteria</taxon>
        <taxon>Pseudomonadati</taxon>
        <taxon>Pseudomonadota</taxon>
        <taxon>Betaproteobacteria</taxon>
        <taxon>Burkholderiales</taxon>
        <taxon>Alcaligenaceae</taxon>
        <taxon>Pollutimonas</taxon>
    </lineage>
</organism>
<evidence type="ECO:0000256" key="3">
    <source>
        <dbReference type="SAM" id="Phobius"/>
    </source>
</evidence>
<dbReference type="AlphaFoldDB" id="A0A1M5V401"/>
<evidence type="ECO:0000259" key="4">
    <source>
        <dbReference type="Pfam" id="PF00501"/>
    </source>
</evidence>
<gene>
    <name evidence="6" type="ORF">SAMN04488135_104230</name>
</gene>
<dbReference type="InterPro" id="IPR045851">
    <property type="entry name" value="AMP-bd_C_sf"/>
</dbReference>
<keyword evidence="3" id="KW-0812">Transmembrane</keyword>
<dbReference type="Pfam" id="PF13193">
    <property type="entry name" value="AMP-binding_C"/>
    <property type="match status" value="1"/>
</dbReference>
<dbReference type="STRING" id="658167.SAMN04488135_104230"/>
<evidence type="ECO:0000256" key="1">
    <source>
        <dbReference type="ARBA" id="ARBA00006432"/>
    </source>
</evidence>
<feature type="domain" description="AMP-binding enzyme C-terminal" evidence="5">
    <location>
        <begin position="433"/>
        <end position="505"/>
    </location>
</feature>
<name>A0A1M5V401_9BURK</name>
<keyword evidence="3" id="KW-1133">Transmembrane helix</keyword>
<dbReference type="InterPro" id="IPR000873">
    <property type="entry name" value="AMP-dep_synth/lig_dom"/>
</dbReference>
<dbReference type="EMBL" id="FQXE01000004">
    <property type="protein sequence ID" value="SHH69989.1"/>
    <property type="molecule type" value="Genomic_DNA"/>
</dbReference>
<evidence type="ECO:0000256" key="2">
    <source>
        <dbReference type="ARBA" id="ARBA00022598"/>
    </source>
</evidence>
<dbReference type="RefSeq" id="WP_073102900.1">
    <property type="nucleotide sequence ID" value="NZ_FQXE01000004.1"/>
</dbReference>
<dbReference type="GO" id="GO:0006631">
    <property type="term" value="P:fatty acid metabolic process"/>
    <property type="evidence" value="ECO:0007669"/>
    <property type="project" value="TreeGrafter"/>
</dbReference>
<evidence type="ECO:0000313" key="6">
    <source>
        <dbReference type="EMBL" id="SHH69989.1"/>
    </source>
</evidence>
<dbReference type="InterPro" id="IPR042099">
    <property type="entry name" value="ANL_N_sf"/>
</dbReference>
<dbReference type="Pfam" id="PF00501">
    <property type="entry name" value="AMP-binding"/>
    <property type="match status" value="1"/>
</dbReference>
<feature type="transmembrane region" description="Helical" evidence="3">
    <location>
        <begin position="62"/>
        <end position="81"/>
    </location>
</feature>
<evidence type="ECO:0000313" key="7">
    <source>
        <dbReference type="Proteomes" id="UP000184226"/>
    </source>
</evidence>
<proteinExistence type="inferred from homology"/>